<evidence type="ECO:0000313" key="8">
    <source>
        <dbReference type="Proteomes" id="UP000636755"/>
    </source>
</evidence>
<feature type="domain" description="RNA polymerase sigma-70 region 2" evidence="5">
    <location>
        <begin position="14"/>
        <end position="72"/>
    </location>
</feature>
<evidence type="ECO:0000259" key="6">
    <source>
        <dbReference type="Pfam" id="PF08281"/>
    </source>
</evidence>
<dbReference type="Pfam" id="PF08281">
    <property type="entry name" value="Sigma70_r4_2"/>
    <property type="match status" value="1"/>
</dbReference>
<evidence type="ECO:0000256" key="1">
    <source>
        <dbReference type="ARBA" id="ARBA00010641"/>
    </source>
</evidence>
<comment type="caution">
    <text evidence="7">The sequence shown here is derived from an EMBL/GenBank/DDBJ whole genome shotgun (WGS) entry which is preliminary data.</text>
</comment>
<dbReference type="EMBL" id="JACOPS010000003">
    <property type="protein sequence ID" value="MBC5728512.1"/>
    <property type="molecule type" value="Genomic_DNA"/>
</dbReference>
<evidence type="ECO:0000256" key="4">
    <source>
        <dbReference type="ARBA" id="ARBA00023163"/>
    </source>
</evidence>
<dbReference type="InterPro" id="IPR007627">
    <property type="entry name" value="RNA_pol_sigma70_r2"/>
</dbReference>
<evidence type="ECO:0000256" key="3">
    <source>
        <dbReference type="ARBA" id="ARBA00023082"/>
    </source>
</evidence>
<protein>
    <submittedName>
        <fullName evidence="7">RNA polymerase sigma factor</fullName>
    </submittedName>
</protein>
<dbReference type="SUPFAM" id="SSF88659">
    <property type="entry name" value="Sigma3 and sigma4 domains of RNA polymerase sigma factors"/>
    <property type="match status" value="1"/>
</dbReference>
<dbReference type="InterPro" id="IPR013249">
    <property type="entry name" value="RNA_pol_sigma70_r4_t2"/>
</dbReference>
<dbReference type="Proteomes" id="UP000636755">
    <property type="component" value="Unassembled WGS sequence"/>
</dbReference>
<dbReference type="SUPFAM" id="SSF88946">
    <property type="entry name" value="Sigma2 domain of RNA polymerase sigma factors"/>
    <property type="match status" value="1"/>
</dbReference>
<dbReference type="NCBIfam" id="TIGR02937">
    <property type="entry name" value="sigma70-ECF"/>
    <property type="match status" value="1"/>
</dbReference>
<dbReference type="CDD" id="cd06171">
    <property type="entry name" value="Sigma70_r4"/>
    <property type="match status" value="1"/>
</dbReference>
<evidence type="ECO:0000313" key="7">
    <source>
        <dbReference type="EMBL" id="MBC5728512.1"/>
    </source>
</evidence>
<dbReference type="InterPro" id="IPR013325">
    <property type="entry name" value="RNA_pol_sigma_r2"/>
</dbReference>
<keyword evidence="4" id="KW-0804">Transcription</keyword>
<dbReference type="InterPro" id="IPR036388">
    <property type="entry name" value="WH-like_DNA-bd_sf"/>
</dbReference>
<keyword evidence="2" id="KW-0805">Transcription regulation</keyword>
<keyword evidence="3" id="KW-0731">Sigma factor</keyword>
<dbReference type="InterPro" id="IPR013324">
    <property type="entry name" value="RNA_pol_sigma_r3/r4-like"/>
</dbReference>
<organism evidence="7 8">
    <name type="scientific">Ruminococcus intestinalis</name>
    <dbReference type="NCBI Taxonomy" id="2763066"/>
    <lineage>
        <taxon>Bacteria</taxon>
        <taxon>Bacillati</taxon>
        <taxon>Bacillota</taxon>
        <taxon>Clostridia</taxon>
        <taxon>Eubacteriales</taxon>
        <taxon>Oscillospiraceae</taxon>
        <taxon>Ruminococcus</taxon>
    </lineage>
</organism>
<dbReference type="Gene3D" id="1.10.1740.10">
    <property type="match status" value="1"/>
</dbReference>
<dbReference type="PANTHER" id="PTHR43133:SF51">
    <property type="entry name" value="RNA POLYMERASE SIGMA FACTOR"/>
    <property type="match status" value="1"/>
</dbReference>
<evidence type="ECO:0000259" key="5">
    <source>
        <dbReference type="Pfam" id="PF04542"/>
    </source>
</evidence>
<dbReference type="RefSeq" id="WP_022234138.1">
    <property type="nucleotide sequence ID" value="NZ_JACOPS010000003.1"/>
</dbReference>
<dbReference type="InterPro" id="IPR039425">
    <property type="entry name" value="RNA_pol_sigma-70-like"/>
</dbReference>
<dbReference type="Gene3D" id="1.10.10.10">
    <property type="entry name" value="Winged helix-like DNA-binding domain superfamily/Winged helix DNA-binding domain"/>
    <property type="match status" value="1"/>
</dbReference>
<comment type="similarity">
    <text evidence="1">Belongs to the sigma-70 factor family. ECF subfamily.</text>
</comment>
<gene>
    <name evidence="7" type="ORF">H8R91_08270</name>
</gene>
<sequence length="164" mass="19047">MNDLNNDDFVTDVVNEYSDTIYRVALNITKNSADAFDVCQEVFIRLIKNKHKIKDRSHLKAWLLRVAVNCAKSCKTSAYVRHCVPLAEAREQGVSDNTFDKAIFQFVMQLPPKYSVAIYLFYYEDLKISEISKILNVTQSTVKSRLARGRKQLREIIEREQSYD</sequence>
<keyword evidence="8" id="KW-1185">Reference proteome</keyword>
<accession>A0ABR7HM02</accession>
<proteinExistence type="inferred from homology"/>
<dbReference type="InterPro" id="IPR014284">
    <property type="entry name" value="RNA_pol_sigma-70_dom"/>
</dbReference>
<evidence type="ECO:0000256" key="2">
    <source>
        <dbReference type="ARBA" id="ARBA00023015"/>
    </source>
</evidence>
<name>A0ABR7HM02_9FIRM</name>
<feature type="domain" description="RNA polymerase sigma factor 70 region 4 type 2" evidence="6">
    <location>
        <begin position="105"/>
        <end position="153"/>
    </location>
</feature>
<dbReference type="PANTHER" id="PTHR43133">
    <property type="entry name" value="RNA POLYMERASE ECF-TYPE SIGMA FACTO"/>
    <property type="match status" value="1"/>
</dbReference>
<dbReference type="Pfam" id="PF04542">
    <property type="entry name" value="Sigma70_r2"/>
    <property type="match status" value="1"/>
</dbReference>
<reference evidence="7 8" key="1">
    <citation type="submission" date="2020-08" db="EMBL/GenBank/DDBJ databases">
        <title>Genome public.</title>
        <authorList>
            <person name="Liu C."/>
            <person name="Sun Q."/>
        </authorList>
    </citation>
    <scope>NUCLEOTIDE SEQUENCE [LARGE SCALE GENOMIC DNA]</scope>
    <source>
        <strain evidence="7 8">NSJ-71</strain>
    </source>
</reference>